<gene>
    <name evidence="1" type="ORF">J3D65DRAFT_483345</name>
</gene>
<reference evidence="1 2" key="1">
    <citation type="submission" date="2024-04" db="EMBL/GenBank/DDBJ databases">
        <title>Phyllosticta paracitricarpa is synonymous to the EU quarantine fungus P. citricarpa based on phylogenomic analyses.</title>
        <authorList>
            <consortium name="Lawrence Berkeley National Laboratory"/>
            <person name="Van ingen-buijs V.A."/>
            <person name="Van westerhoven A.C."/>
            <person name="Haridas S."/>
            <person name="Skiadas P."/>
            <person name="Martin F."/>
            <person name="Groenewald J.Z."/>
            <person name="Crous P.W."/>
            <person name="Seidl M.F."/>
        </authorList>
    </citation>
    <scope>NUCLEOTIDE SEQUENCE [LARGE SCALE GENOMIC DNA]</scope>
    <source>
        <strain evidence="1 2">CPC 17464</strain>
    </source>
</reference>
<dbReference type="Proteomes" id="UP001360953">
    <property type="component" value="Unassembled WGS sequence"/>
</dbReference>
<comment type="caution">
    <text evidence="1">The sequence shown here is derived from an EMBL/GenBank/DDBJ whole genome shotgun (WGS) entry which is preliminary data.</text>
</comment>
<accession>A0ABR1LGL8</accession>
<evidence type="ECO:0000313" key="2">
    <source>
        <dbReference type="Proteomes" id="UP001360953"/>
    </source>
</evidence>
<dbReference type="GeneID" id="92029508"/>
<dbReference type="EMBL" id="JBBPEH010000009">
    <property type="protein sequence ID" value="KAK7534358.1"/>
    <property type="molecule type" value="Genomic_DNA"/>
</dbReference>
<evidence type="ECO:0000313" key="1">
    <source>
        <dbReference type="EMBL" id="KAK7534358.1"/>
    </source>
</evidence>
<name>A0ABR1LGL8_9PEZI</name>
<protein>
    <submittedName>
        <fullName evidence="1">Uncharacterized protein</fullName>
    </submittedName>
</protein>
<proteinExistence type="predicted"/>
<sequence length="159" mass="18164">MPFSCHGVEHIPTWDEDLLTVRTMSEFEQKMLKWQEVMVFNIEEEKKALKWKPMELTKRVKPEDQAKLTQLTRESINALAAQIPAIDAAAGVNNKRNQPRPEGMSDQAAVCIACRELHERDQSFVGNKKGRQKVTERNKTSDSNYSDCCRACWAQLSAP</sequence>
<dbReference type="RefSeq" id="XP_066653397.1">
    <property type="nucleotide sequence ID" value="XM_066796602.1"/>
</dbReference>
<organism evidence="1 2">
    <name type="scientific">Phyllosticta citribraziliensis</name>
    <dbReference type="NCBI Taxonomy" id="989973"/>
    <lineage>
        <taxon>Eukaryota</taxon>
        <taxon>Fungi</taxon>
        <taxon>Dikarya</taxon>
        <taxon>Ascomycota</taxon>
        <taxon>Pezizomycotina</taxon>
        <taxon>Dothideomycetes</taxon>
        <taxon>Dothideomycetes incertae sedis</taxon>
        <taxon>Botryosphaeriales</taxon>
        <taxon>Phyllostictaceae</taxon>
        <taxon>Phyllosticta</taxon>
    </lineage>
</organism>
<keyword evidence="2" id="KW-1185">Reference proteome</keyword>